<protein>
    <submittedName>
        <fullName evidence="1">Uncharacterized protein</fullName>
    </submittedName>
</protein>
<organism evidence="1 2">
    <name type="scientific">Edaphobacter modestus</name>
    <dbReference type="NCBI Taxonomy" id="388466"/>
    <lineage>
        <taxon>Bacteria</taxon>
        <taxon>Pseudomonadati</taxon>
        <taxon>Acidobacteriota</taxon>
        <taxon>Terriglobia</taxon>
        <taxon>Terriglobales</taxon>
        <taxon>Acidobacteriaceae</taxon>
        <taxon>Edaphobacter</taxon>
    </lineage>
</organism>
<evidence type="ECO:0000313" key="2">
    <source>
        <dbReference type="Proteomes" id="UP000292958"/>
    </source>
</evidence>
<name>A0A4Q7YNA3_9BACT</name>
<gene>
    <name evidence="1" type="ORF">BDD14_0151</name>
</gene>
<dbReference type="Proteomes" id="UP000292958">
    <property type="component" value="Unassembled WGS sequence"/>
</dbReference>
<reference evidence="1 2" key="1">
    <citation type="submission" date="2019-02" db="EMBL/GenBank/DDBJ databases">
        <title>Genomic Encyclopedia of Archaeal and Bacterial Type Strains, Phase II (KMG-II): from individual species to whole genera.</title>
        <authorList>
            <person name="Goeker M."/>
        </authorList>
    </citation>
    <scope>NUCLEOTIDE SEQUENCE [LARGE SCALE GENOMIC DNA]</scope>
    <source>
        <strain evidence="1 2">DSM 18101</strain>
    </source>
</reference>
<accession>A0A4Q7YNA3</accession>
<dbReference type="EMBL" id="SHKW01000001">
    <property type="protein sequence ID" value="RZU38860.1"/>
    <property type="molecule type" value="Genomic_DNA"/>
</dbReference>
<proteinExistence type="predicted"/>
<comment type="caution">
    <text evidence="1">The sequence shown here is derived from an EMBL/GenBank/DDBJ whole genome shotgun (WGS) entry which is preliminary data.</text>
</comment>
<keyword evidence="2" id="KW-1185">Reference proteome</keyword>
<dbReference type="AlphaFoldDB" id="A0A4Q7YNA3"/>
<sequence>MYAFDQDFRIIFVVVLTLRSEGSLFPALTVNHQINPGIISYGRATMNECINNSTSAYLHRSSAWLGGLPRWICCLEWLGFME</sequence>
<evidence type="ECO:0000313" key="1">
    <source>
        <dbReference type="EMBL" id="RZU38860.1"/>
    </source>
</evidence>